<name>A0ACB8ST40_9AGAM</name>
<reference evidence="1" key="1">
    <citation type="submission" date="2021-03" db="EMBL/GenBank/DDBJ databases">
        <authorList>
            <consortium name="DOE Joint Genome Institute"/>
            <person name="Ahrendt S."/>
            <person name="Looney B.P."/>
            <person name="Miyauchi S."/>
            <person name="Morin E."/>
            <person name="Drula E."/>
            <person name="Courty P.E."/>
            <person name="Chicoki N."/>
            <person name="Fauchery L."/>
            <person name="Kohler A."/>
            <person name="Kuo A."/>
            <person name="Labutti K."/>
            <person name="Pangilinan J."/>
            <person name="Lipzen A."/>
            <person name="Riley R."/>
            <person name="Andreopoulos W."/>
            <person name="He G."/>
            <person name="Johnson J."/>
            <person name="Barry K.W."/>
            <person name="Grigoriev I.V."/>
            <person name="Nagy L."/>
            <person name="Hibbett D."/>
            <person name="Henrissat B."/>
            <person name="Matheny P.B."/>
            <person name="Labbe J."/>
            <person name="Martin F."/>
        </authorList>
    </citation>
    <scope>NUCLEOTIDE SEQUENCE</scope>
    <source>
        <strain evidence="1">HHB10654</strain>
    </source>
</reference>
<evidence type="ECO:0000313" key="1">
    <source>
        <dbReference type="EMBL" id="KAI0059033.1"/>
    </source>
</evidence>
<keyword evidence="2" id="KW-1185">Reference proteome</keyword>
<protein>
    <submittedName>
        <fullName evidence="1">Uncharacterized protein</fullName>
    </submittedName>
</protein>
<organism evidence="1 2">
    <name type="scientific">Artomyces pyxidatus</name>
    <dbReference type="NCBI Taxonomy" id="48021"/>
    <lineage>
        <taxon>Eukaryota</taxon>
        <taxon>Fungi</taxon>
        <taxon>Dikarya</taxon>
        <taxon>Basidiomycota</taxon>
        <taxon>Agaricomycotina</taxon>
        <taxon>Agaricomycetes</taxon>
        <taxon>Russulales</taxon>
        <taxon>Auriscalpiaceae</taxon>
        <taxon>Artomyces</taxon>
    </lineage>
</organism>
<dbReference type="EMBL" id="MU277229">
    <property type="protein sequence ID" value="KAI0059033.1"/>
    <property type="molecule type" value="Genomic_DNA"/>
</dbReference>
<reference evidence="1" key="2">
    <citation type="journal article" date="2022" name="New Phytol.">
        <title>Evolutionary transition to the ectomycorrhizal habit in the genomes of a hyperdiverse lineage of mushroom-forming fungi.</title>
        <authorList>
            <person name="Looney B."/>
            <person name="Miyauchi S."/>
            <person name="Morin E."/>
            <person name="Drula E."/>
            <person name="Courty P.E."/>
            <person name="Kohler A."/>
            <person name="Kuo A."/>
            <person name="LaButti K."/>
            <person name="Pangilinan J."/>
            <person name="Lipzen A."/>
            <person name="Riley R."/>
            <person name="Andreopoulos W."/>
            <person name="He G."/>
            <person name="Johnson J."/>
            <person name="Nolan M."/>
            <person name="Tritt A."/>
            <person name="Barry K.W."/>
            <person name="Grigoriev I.V."/>
            <person name="Nagy L.G."/>
            <person name="Hibbett D."/>
            <person name="Henrissat B."/>
            <person name="Matheny P.B."/>
            <person name="Labbe J."/>
            <person name="Martin F.M."/>
        </authorList>
    </citation>
    <scope>NUCLEOTIDE SEQUENCE</scope>
    <source>
        <strain evidence="1">HHB10654</strain>
    </source>
</reference>
<accession>A0ACB8ST40</accession>
<sequence length="404" mass="46473">MRDGPARHGSTAERLSRLRKYEDAWRKVVWAEEMTIPGHGWYLYGDVLAKLEAETLSFYQLPSKLRGIEARQWEVQCGLIRPCFYMDSAQDLLVLVGRCGERFDLPRCIRFRSLLTGGQHTAGYARDVELPAEVQDDIFGIDEFSFQVYGDHFAVAFENSVTEDDRDKLLLVYNWKTATVVKFKPEMFCGGSLPEFFTFLDHFHLIFNEHRGSLVIYELRPPGGLSQRRLGSTNLCRFLLPNVELENSGSKESGNAGSLSYRGTFATVNRHSVSSSRTGIFSPVHNSDIIVLENLHPRRLSRNDVPDTFAVRLDTFRSHLHRLQERKVQPKDHVLEWNKWGPEALIWGLRVRSFGHRLNFPLTHGTKGILELTEDNIPKYFLCDFRPFRCRRATPSDSQAHRPS</sequence>
<comment type="caution">
    <text evidence="1">The sequence shown here is derived from an EMBL/GenBank/DDBJ whole genome shotgun (WGS) entry which is preliminary data.</text>
</comment>
<dbReference type="Proteomes" id="UP000814140">
    <property type="component" value="Unassembled WGS sequence"/>
</dbReference>
<gene>
    <name evidence="1" type="ORF">BV25DRAFT_1163921</name>
</gene>
<evidence type="ECO:0000313" key="2">
    <source>
        <dbReference type="Proteomes" id="UP000814140"/>
    </source>
</evidence>
<proteinExistence type="predicted"/>